<accession>A0A7W0DKG5</accession>
<dbReference type="Proteomes" id="UP000545761">
    <property type="component" value="Unassembled WGS sequence"/>
</dbReference>
<sequence>MSLGQLADSRSTTLSACAGDADSRPAPAEAAASDDLLAAPDPCGCADATPLEAENPRLDALDDPHLGAEDPCFEAKDQRLPAQDQRVVDLHTALTAAGVPPEAGDTTAIHVLAALDDETVHAVIRWVSRRFAV</sequence>
<dbReference type="EMBL" id="JACEHE010000004">
    <property type="protein sequence ID" value="MBA2946044.1"/>
    <property type="molecule type" value="Genomic_DNA"/>
</dbReference>
<name>A0A7W0DKG5_9ACTN</name>
<gene>
    <name evidence="2" type="ORF">H1D24_09520</name>
</gene>
<feature type="region of interest" description="Disordered" evidence="1">
    <location>
        <begin position="1"/>
        <end position="39"/>
    </location>
</feature>
<organism evidence="2 3">
    <name type="scientific">Streptomyces himalayensis subsp. himalayensis</name>
    <dbReference type="NCBI Taxonomy" id="2756131"/>
    <lineage>
        <taxon>Bacteria</taxon>
        <taxon>Bacillati</taxon>
        <taxon>Actinomycetota</taxon>
        <taxon>Actinomycetes</taxon>
        <taxon>Kitasatosporales</taxon>
        <taxon>Streptomycetaceae</taxon>
        <taxon>Streptomyces</taxon>
        <taxon>Streptomyces himalayensis</taxon>
    </lineage>
</organism>
<protein>
    <submittedName>
        <fullName evidence="2">Uncharacterized protein</fullName>
    </submittedName>
</protein>
<proteinExistence type="predicted"/>
<dbReference type="RefSeq" id="WP_181656975.1">
    <property type="nucleotide sequence ID" value="NZ_JACEHE010000004.1"/>
</dbReference>
<evidence type="ECO:0000313" key="2">
    <source>
        <dbReference type="EMBL" id="MBA2946044.1"/>
    </source>
</evidence>
<comment type="caution">
    <text evidence="2">The sequence shown here is derived from an EMBL/GenBank/DDBJ whole genome shotgun (WGS) entry which is preliminary data.</text>
</comment>
<reference evidence="2 3" key="1">
    <citation type="submission" date="2020-07" db="EMBL/GenBank/DDBJ databases">
        <title>Streptomyces isolated from Indian soil.</title>
        <authorList>
            <person name="Mandal S."/>
            <person name="Maiti P.K."/>
        </authorList>
    </citation>
    <scope>NUCLEOTIDE SEQUENCE [LARGE SCALE GENOMIC DNA]</scope>
    <source>
        <strain evidence="2 3">PSKA28</strain>
    </source>
</reference>
<evidence type="ECO:0000313" key="3">
    <source>
        <dbReference type="Proteomes" id="UP000545761"/>
    </source>
</evidence>
<evidence type="ECO:0000256" key="1">
    <source>
        <dbReference type="SAM" id="MobiDB-lite"/>
    </source>
</evidence>
<dbReference type="AlphaFoldDB" id="A0A7W0DKG5"/>
<feature type="compositionally biased region" description="Low complexity" evidence="1">
    <location>
        <begin position="24"/>
        <end position="39"/>
    </location>
</feature>